<dbReference type="AlphaFoldDB" id="A0A0R3D0U8"/>
<keyword evidence="2" id="KW-0229">DNA integration</keyword>
<proteinExistence type="inferred from homology"/>
<evidence type="ECO:0000313" key="6">
    <source>
        <dbReference type="EMBL" id="KRQ03297.1"/>
    </source>
</evidence>
<accession>A0A0R3D0U8</accession>
<evidence type="ECO:0000256" key="3">
    <source>
        <dbReference type="ARBA" id="ARBA00023125"/>
    </source>
</evidence>
<keyword evidence="4" id="KW-0233">DNA recombination</keyword>
<dbReference type="GO" id="GO:0006310">
    <property type="term" value="P:DNA recombination"/>
    <property type="evidence" value="ECO:0007669"/>
    <property type="project" value="UniProtKB-KW"/>
</dbReference>
<evidence type="ECO:0000256" key="4">
    <source>
        <dbReference type="ARBA" id="ARBA00023172"/>
    </source>
</evidence>
<dbReference type="STRING" id="989370.AOQ71_31715"/>
<dbReference type="PROSITE" id="PS51898">
    <property type="entry name" value="TYR_RECOMBINASE"/>
    <property type="match status" value="1"/>
</dbReference>
<name>A0A0R3D0U8_9BRAD</name>
<dbReference type="InterPro" id="IPR025166">
    <property type="entry name" value="Integrase_DNA_bind_dom"/>
</dbReference>
<dbReference type="Gene3D" id="1.10.150.130">
    <property type="match status" value="1"/>
</dbReference>
<dbReference type="InterPro" id="IPR010998">
    <property type="entry name" value="Integrase_recombinase_N"/>
</dbReference>
<reference evidence="6 7" key="1">
    <citation type="submission" date="2015-09" db="EMBL/GenBank/DDBJ databases">
        <title>Draft Genome Sequence of Bradyrhizobium manausense Strain BR 3351T, a Novel Symbiotic Nitrogen-Fixing Alphaproteobacterium Isolated from Brazilian Amazon Rain Forest.</title>
        <authorList>
            <person name="De Araujo J.L."/>
            <person name="Zilli J.E."/>
        </authorList>
    </citation>
    <scope>NUCLEOTIDE SEQUENCE [LARGE SCALE GENOMIC DNA]</scope>
    <source>
        <strain evidence="6 7">BR3351</strain>
    </source>
</reference>
<comment type="caution">
    <text evidence="6">The sequence shown here is derived from an EMBL/GenBank/DDBJ whole genome shotgun (WGS) entry which is preliminary data.</text>
</comment>
<dbReference type="Pfam" id="PF00589">
    <property type="entry name" value="Phage_integrase"/>
    <property type="match status" value="1"/>
</dbReference>
<dbReference type="Gene3D" id="1.10.443.10">
    <property type="entry name" value="Intergrase catalytic core"/>
    <property type="match status" value="1"/>
</dbReference>
<dbReference type="PANTHER" id="PTHR30629:SF2">
    <property type="entry name" value="PROPHAGE INTEGRASE INTS-RELATED"/>
    <property type="match status" value="1"/>
</dbReference>
<dbReference type="GO" id="GO:0015074">
    <property type="term" value="P:DNA integration"/>
    <property type="evidence" value="ECO:0007669"/>
    <property type="project" value="UniProtKB-KW"/>
</dbReference>
<keyword evidence="3" id="KW-0238">DNA-binding</keyword>
<evidence type="ECO:0000313" key="7">
    <source>
        <dbReference type="Proteomes" id="UP000051936"/>
    </source>
</evidence>
<dbReference type="RefSeq" id="WP_057755399.1">
    <property type="nucleotide sequence ID" value="NZ_LJYG01000108.1"/>
</dbReference>
<comment type="similarity">
    <text evidence="1">Belongs to the 'phage' integrase family.</text>
</comment>
<sequence length="459" mass="50075">MPVVKLTKTVADKAAPKRDVDGCESDQFFWDVEVRGFGLRVKPAPARSERPPTKSFLIRYTLPDGTARRHTLGQFGQLTVDQARELAKSKLAALLIDGVDPAAERKAARKSATVAEIGDAFHAMVKAESKAVSETPNRKSDYARKPKTLTADEYRLAVLKRSTIADERAATITTEALQRATYPGIKRNRDSAPTRAFDRRMMGWISTMFVWAVGEGLRADNPAAGLTAGKDRKRKFRLDADGYQWLGRALAVAERDGLGDTSHNGNRAPWQAVLAVRALALSGCRRDEILTLRKHDIGFNSGVLRLRDTKSIGVAAARDGETDDRHVGTEVLAILRHALALAEQTAGVDRNDPYVFPDARGAGKHYSANALGKWFRAALRDRPAALKGLSIHGFRHSFISTADDIELSDVTKGLLVGHAKKTQTEDYSHKTAAQLRNAADKVSGAIAAWLMYTGDPAGT</sequence>
<dbReference type="InterPro" id="IPR013762">
    <property type="entry name" value="Integrase-like_cat_sf"/>
</dbReference>
<dbReference type="InterPro" id="IPR011010">
    <property type="entry name" value="DNA_brk_join_enz"/>
</dbReference>
<dbReference type="Proteomes" id="UP000051936">
    <property type="component" value="Unassembled WGS sequence"/>
</dbReference>
<evidence type="ECO:0000256" key="2">
    <source>
        <dbReference type="ARBA" id="ARBA00022908"/>
    </source>
</evidence>
<keyword evidence="7" id="KW-1185">Reference proteome</keyword>
<evidence type="ECO:0000259" key="5">
    <source>
        <dbReference type="PROSITE" id="PS51898"/>
    </source>
</evidence>
<dbReference type="SUPFAM" id="SSF56349">
    <property type="entry name" value="DNA breaking-rejoining enzymes"/>
    <property type="match status" value="1"/>
</dbReference>
<dbReference type="GO" id="GO:0003677">
    <property type="term" value="F:DNA binding"/>
    <property type="evidence" value="ECO:0007669"/>
    <property type="project" value="UniProtKB-KW"/>
</dbReference>
<dbReference type="OrthoDB" id="7615137at2"/>
<protein>
    <recommendedName>
        <fullName evidence="5">Tyr recombinase domain-containing protein</fullName>
    </recommendedName>
</protein>
<evidence type="ECO:0000256" key="1">
    <source>
        <dbReference type="ARBA" id="ARBA00008857"/>
    </source>
</evidence>
<gene>
    <name evidence="6" type="ORF">AOQ71_31715</name>
</gene>
<dbReference type="PANTHER" id="PTHR30629">
    <property type="entry name" value="PROPHAGE INTEGRASE"/>
    <property type="match status" value="1"/>
</dbReference>
<feature type="domain" description="Tyr recombinase" evidence="5">
    <location>
        <begin position="233"/>
        <end position="440"/>
    </location>
</feature>
<dbReference type="Gene3D" id="3.30.160.390">
    <property type="entry name" value="Integrase, DNA-binding domain"/>
    <property type="match status" value="1"/>
</dbReference>
<dbReference type="InterPro" id="IPR002104">
    <property type="entry name" value="Integrase_catalytic"/>
</dbReference>
<dbReference type="Pfam" id="PF13356">
    <property type="entry name" value="Arm-DNA-bind_3"/>
    <property type="match status" value="1"/>
</dbReference>
<dbReference type="InterPro" id="IPR050808">
    <property type="entry name" value="Phage_Integrase"/>
</dbReference>
<dbReference type="InterPro" id="IPR038488">
    <property type="entry name" value="Integrase_DNA-bd_sf"/>
</dbReference>
<dbReference type="EMBL" id="LJYG01000108">
    <property type="protein sequence ID" value="KRQ03297.1"/>
    <property type="molecule type" value="Genomic_DNA"/>
</dbReference>
<organism evidence="6 7">
    <name type="scientific">Bradyrhizobium manausense</name>
    <dbReference type="NCBI Taxonomy" id="989370"/>
    <lineage>
        <taxon>Bacteria</taxon>
        <taxon>Pseudomonadati</taxon>
        <taxon>Pseudomonadota</taxon>
        <taxon>Alphaproteobacteria</taxon>
        <taxon>Hyphomicrobiales</taxon>
        <taxon>Nitrobacteraceae</taxon>
        <taxon>Bradyrhizobium</taxon>
    </lineage>
</organism>